<accession>A0AA95SDE1</accession>
<dbReference type="Proteomes" id="UP001178288">
    <property type="component" value="Chromosome"/>
</dbReference>
<proteinExistence type="predicted"/>
<protein>
    <submittedName>
        <fullName evidence="1">Uncharacterized protein</fullName>
    </submittedName>
</protein>
<evidence type="ECO:0000313" key="1">
    <source>
        <dbReference type="EMBL" id="WHY88724.1"/>
    </source>
</evidence>
<sequence>MRKQEIGNVVSILLKYHEENTIDGRVNFMSFLEGLCDSESSSYFLWDLDTLANALRDQNAPYLIDEIAKYDYQAAQQLNVLYDK</sequence>
<name>A0AA95SDE1_9BACI</name>
<reference evidence="1" key="1">
    <citation type="submission" date="2023-05" db="EMBL/GenBank/DDBJ databases">
        <title>Comparative genomics of Bacillaceae isolates and their secondary metabolite potential.</title>
        <authorList>
            <person name="Song L."/>
            <person name="Nielsen L.J."/>
            <person name="Mohite O."/>
            <person name="Xu X."/>
            <person name="Weber T."/>
            <person name="Kovacs A.T."/>
        </authorList>
    </citation>
    <scope>NUCLEOTIDE SEQUENCE</scope>
    <source>
        <strain evidence="1">XLM17</strain>
    </source>
</reference>
<gene>
    <name evidence="1" type="ORF">QNH39_13180</name>
</gene>
<organism evidence="1 2">
    <name type="scientific">Neobacillus novalis</name>
    <dbReference type="NCBI Taxonomy" id="220687"/>
    <lineage>
        <taxon>Bacteria</taxon>
        <taxon>Bacillati</taxon>
        <taxon>Bacillota</taxon>
        <taxon>Bacilli</taxon>
        <taxon>Bacillales</taxon>
        <taxon>Bacillaceae</taxon>
        <taxon>Neobacillus</taxon>
    </lineage>
</organism>
<evidence type="ECO:0000313" key="2">
    <source>
        <dbReference type="Proteomes" id="UP001178288"/>
    </source>
</evidence>
<dbReference type="RefSeq" id="WP_066087076.1">
    <property type="nucleotide sequence ID" value="NZ_CP126114.1"/>
</dbReference>
<keyword evidence="2" id="KW-1185">Reference proteome</keyword>
<dbReference type="AlphaFoldDB" id="A0AA95SDE1"/>
<dbReference type="EMBL" id="CP126114">
    <property type="protein sequence ID" value="WHY88724.1"/>
    <property type="molecule type" value="Genomic_DNA"/>
</dbReference>
<dbReference type="KEGG" id="nnv:QNH39_13180"/>